<dbReference type="NCBIfam" id="TIGR00444">
    <property type="entry name" value="mazG"/>
    <property type="match status" value="1"/>
</dbReference>
<sequence>MVDWEFKEKYDLADFIRIIDVLRSPGGCPWDIKQTHESLKRNAVEEAWEVCDAIDEGSMEHLREELGDLLMQVIFHASIEKEKGGFDLDDVSDEAVKKLIHRHPHVFADTKADTPEEVLANWDAIKRADRGQKSVASAMDGIPKGLPGLMRSEKIQNKAAKLGFDWPNVTGALDKLREEVGELQEGIDANDLENIKEELGDVLFSAVNVARFYKLDSEEIMSAACEKFIRRFRFMEEKAAERGLELTELSLGQQEEIYQQARHDLEGKEPVPVTIP</sequence>
<evidence type="ECO:0000259" key="1">
    <source>
        <dbReference type="Pfam" id="PF03819"/>
    </source>
</evidence>
<dbReference type="InterPro" id="IPR004518">
    <property type="entry name" value="MazG-like_dom"/>
</dbReference>
<dbReference type="PANTHER" id="PTHR30522">
    <property type="entry name" value="NUCLEOSIDE TRIPHOSPHATE PYROPHOSPHOHYDROLASE"/>
    <property type="match status" value="1"/>
</dbReference>
<dbReference type="PANTHER" id="PTHR30522:SF0">
    <property type="entry name" value="NUCLEOSIDE TRIPHOSPHATE PYROPHOSPHOHYDROLASE"/>
    <property type="match status" value="1"/>
</dbReference>
<accession>A0A9D1JUV3</accession>
<reference evidence="2" key="2">
    <citation type="journal article" date="2021" name="PeerJ">
        <title>Extensive microbial diversity within the chicken gut microbiome revealed by metagenomics and culture.</title>
        <authorList>
            <person name="Gilroy R."/>
            <person name="Ravi A."/>
            <person name="Getino M."/>
            <person name="Pursley I."/>
            <person name="Horton D.L."/>
            <person name="Alikhan N.F."/>
            <person name="Baker D."/>
            <person name="Gharbi K."/>
            <person name="Hall N."/>
            <person name="Watson M."/>
            <person name="Adriaenssens E.M."/>
            <person name="Foster-Nyarko E."/>
            <person name="Jarju S."/>
            <person name="Secka A."/>
            <person name="Antonio M."/>
            <person name="Oren A."/>
            <person name="Chaudhuri R.R."/>
            <person name="La Ragione R."/>
            <person name="Hildebrand F."/>
            <person name="Pallen M.J."/>
        </authorList>
    </citation>
    <scope>NUCLEOTIDE SEQUENCE</scope>
    <source>
        <strain evidence="2">ChiHjej10B9-9673</strain>
    </source>
</reference>
<dbReference type="InterPro" id="IPR048015">
    <property type="entry name" value="NTP-PPase_MazG-like_N"/>
</dbReference>
<dbReference type="GO" id="GO:0047429">
    <property type="term" value="F:nucleoside triphosphate diphosphatase activity"/>
    <property type="evidence" value="ECO:0007669"/>
    <property type="project" value="UniProtKB-EC"/>
</dbReference>
<proteinExistence type="predicted"/>
<dbReference type="FunFam" id="1.10.287.1080:FF:000003">
    <property type="entry name" value="Nucleoside triphosphate pyrophosphohydrolase"/>
    <property type="match status" value="1"/>
</dbReference>
<gene>
    <name evidence="2" type="primary">mazG</name>
    <name evidence="2" type="ORF">IAC18_01135</name>
</gene>
<feature type="domain" description="NTP pyrophosphohydrolase MazG-like" evidence="1">
    <location>
        <begin position="34"/>
        <end position="107"/>
    </location>
</feature>
<reference evidence="2" key="1">
    <citation type="submission" date="2020-10" db="EMBL/GenBank/DDBJ databases">
        <authorList>
            <person name="Gilroy R."/>
        </authorList>
    </citation>
    <scope>NUCLEOTIDE SEQUENCE</scope>
    <source>
        <strain evidence="2">ChiHjej10B9-9673</strain>
    </source>
</reference>
<dbReference type="InterPro" id="IPR011551">
    <property type="entry name" value="NTP_PyrPHydrolase_MazG"/>
</dbReference>
<dbReference type="AlphaFoldDB" id="A0A9D1JUV3"/>
<dbReference type="GO" id="GO:0046052">
    <property type="term" value="P:UTP catabolic process"/>
    <property type="evidence" value="ECO:0007669"/>
    <property type="project" value="TreeGrafter"/>
</dbReference>
<evidence type="ECO:0000313" key="3">
    <source>
        <dbReference type="Proteomes" id="UP000824001"/>
    </source>
</evidence>
<organism evidence="2 3">
    <name type="scientific">Candidatus Scatomorpha merdipullorum</name>
    <dbReference type="NCBI Taxonomy" id="2840927"/>
    <lineage>
        <taxon>Bacteria</taxon>
        <taxon>Bacillati</taxon>
        <taxon>Bacillota</taxon>
        <taxon>Clostridia</taxon>
        <taxon>Eubacteriales</taxon>
        <taxon>Candidatus Scatomorpha</taxon>
    </lineage>
</organism>
<dbReference type="CDD" id="cd11529">
    <property type="entry name" value="NTP-PPase_MazG_Cterm"/>
    <property type="match status" value="1"/>
</dbReference>
<dbReference type="Proteomes" id="UP000824001">
    <property type="component" value="Unassembled WGS sequence"/>
</dbReference>
<dbReference type="InterPro" id="IPR048011">
    <property type="entry name" value="NTP-PPase_MazG-like_C"/>
</dbReference>
<dbReference type="Gene3D" id="1.10.287.1080">
    <property type="entry name" value="MazG-like"/>
    <property type="match status" value="2"/>
</dbReference>
<protein>
    <submittedName>
        <fullName evidence="2">Nucleoside triphosphate pyrophosphohydrolase</fullName>
        <ecNumber evidence="2">3.6.1.9</ecNumber>
    </submittedName>
</protein>
<feature type="domain" description="NTP pyrophosphohydrolase MazG-like" evidence="1">
    <location>
        <begin position="174"/>
        <end position="231"/>
    </location>
</feature>
<keyword evidence="2" id="KW-0378">Hydrolase</keyword>
<dbReference type="SUPFAM" id="SSF101386">
    <property type="entry name" value="all-alpha NTP pyrophosphatases"/>
    <property type="match status" value="2"/>
</dbReference>
<dbReference type="GO" id="GO:0046081">
    <property type="term" value="P:dUTP catabolic process"/>
    <property type="evidence" value="ECO:0007669"/>
    <property type="project" value="TreeGrafter"/>
</dbReference>
<dbReference type="GO" id="GO:0006203">
    <property type="term" value="P:dGTP catabolic process"/>
    <property type="evidence" value="ECO:0007669"/>
    <property type="project" value="TreeGrafter"/>
</dbReference>
<dbReference type="GO" id="GO:0006950">
    <property type="term" value="P:response to stress"/>
    <property type="evidence" value="ECO:0007669"/>
    <property type="project" value="UniProtKB-ARBA"/>
</dbReference>
<dbReference type="GO" id="GO:0046061">
    <property type="term" value="P:dATP catabolic process"/>
    <property type="evidence" value="ECO:0007669"/>
    <property type="project" value="TreeGrafter"/>
</dbReference>
<name>A0A9D1JUV3_9FIRM</name>
<dbReference type="EC" id="3.6.1.9" evidence="2"/>
<dbReference type="NCBIfam" id="NF007113">
    <property type="entry name" value="PRK09562.1"/>
    <property type="match status" value="1"/>
</dbReference>
<dbReference type="EMBL" id="DVJK01000035">
    <property type="protein sequence ID" value="HIS66143.1"/>
    <property type="molecule type" value="Genomic_DNA"/>
</dbReference>
<dbReference type="FunFam" id="1.10.287.1080:FF:000001">
    <property type="entry name" value="Nucleoside triphosphate pyrophosphohydrolase"/>
    <property type="match status" value="1"/>
</dbReference>
<dbReference type="GO" id="GO:0046076">
    <property type="term" value="P:dTTP catabolic process"/>
    <property type="evidence" value="ECO:0007669"/>
    <property type="project" value="TreeGrafter"/>
</dbReference>
<dbReference type="GO" id="GO:0046047">
    <property type="term" value="P:TTP catabolic process"/>
    <property type="evidence" value="ECO:0007669"/>
    <property type="project" value="TreeGrafter"/>
</dbReference>
<dbReference type="CDD" id="cd11528">
    <property type="entry name" value="NTP-PPase_MazG_Nterm"/>
    <property type="match status" value="1"/>
</dbReference>
<dbReference type="Pfam" id="PF03819">
    <property type="entry name" value="MazG"/>
    <property type="match status" value="2"/>
</dbReference>
<comment type="caution">
    <text evidence="2">The sequence shown here is derived from an EMBL/GenBank/DDBJ whole genome shotgun (WGS) entry which is preliminary data.</text>
</comment>
<evidence type="ECO:0000313" key="2">
    <source>
        <dbReference type="EMBL" id="HIS66143.1"/>
    </source>
</evidence>